<evidence type="ECO:0000256" key="1">
    <source>
        <dbReference type="SAM" id="MobiDB-lite"/>
    </source>
</evidence>
<evidence type="ECO:0000313" key="2">
    <source>
        <dbReference type="EMBL" id="KAK4767120.1"/>
    </source>
</evidence>
<organism evidence="2 3">
    <name type="scientific">Trapa natans</name>
    <name type="common">Water chestnut</name>
    <dbReference type="NCBI Taxonomy" id="22666"/>
    <lineage>
        <taxon>Eukaryota</taxon>
        <taxon>Viridiplantae</taxon>
        <taxon>Streptophyta</taxon>
        <taxon>Embryophyta</taxon>
        <taxon>Tracheophyta</taxon>
        <taxon>Spermatophyta</taxon>
        <taxon>Magnoliopsida</taxon>
        <taxon>eudicotyledons</taxon>
        <taxon>Gunneridae</taxon>
        <taxon>Pentapetalae</taxon>
        <taxon>rosids</taxon>
        <taxon>malvids</taxon>
        <taxon>Myrtales</taxon>
        <taxon>Lythraceae</taxon>
        <taxon>Trapa</taxon>
    </lineage>
</organism>
<proteinExistence type="predicted"/>
<sequence length="117" mass="13488">MTYPHLQESSNTNISVRACKPVCSLKIIHRRHRKVEIDTPIKAEPREDTPNGRALNLPESNIRNEVSTVTTESKHWMTTRPQEMNNWNGRIEREKPIQESIVKSERMEESRQGSPGG</sequence>
<feature type="region of interest" description="Disordered" evidence="1">
    <location>
        <begin position="38"/>
        <end position="60"/>
    </location>
</feature>
<dbReference type="AlphaFoldDB" id="A0AAN7QJT7"/>
<feature type="compositionally biased region" description="Basic and acidic residues" evidence="1">
    <location>
        <begin position="38"/>
        <end position="50"/>
    </location>
</feature>
<feature type="compositionally biased region" description="Basic and acidic residues" evidence="1">
    <location>
        <begin position="90"/>
        <end position="111"/>
    </location>
</feature>
<comment type="caution">
    <text evidence="2">The sequence shown here is derived from an EMBL/GenBank/DDBJ whole genome shotgun (WGS) entry which is preliminary data.</text>
</comment>
<name>A0AAN7QJT7_TRANT</name>
<feature type="region of interest" description="Disordered" evidence="1">
    <location>
        <begin position="80"/>
        <end position="117"/>
    </location>
</feature>
<gene>
    <name evidence="2" type="ORF">SAY86_014870</name>
</gene>
<accession>A0AAN7QJT7</accession>
<keyword evidence="3" id="KW-1185">Reference proteome</keyword>
<dbReference type="EMBL" id="JAXQNO010000022">
    <property type="protein sequence ID" value="KAK4767120.1"/>
    <property type="molecule type" value="Genomic_DNA"/>
</dbReference>
<dbReference type="Proteomes" id="UP001346149">
    <property type="component" value="Unassembled WGS sequence"/>
</dbReference>
<protein>
    <submittedName>
        <fullName evidence="2">Uncharacterized protein</fullName>
    </submittedName>
</protein>
<reference evidence="2 3" key="1">
    <citation type="journal article" date="2023" name="Hortic Res">
        <title>Pangenome of water caltrop reveals structural variations and asymmetric subgenome divergence after allopolyploidization.</title>
        <authorList>
            <person name="Zhang X."/>
            <person name="Chen Y."/>
            <person name="Wang L."/>
            <person name="Yuan Y."/>
            <person name="Fang M."/>
            <person name="Shi L."/>
            <person name="Lu R."/>
            <person name="Comes H.P."/>
            <person name="Ma Y."/>
            <person name="Chen Y."/>
            <person name="Huang G."/>
            <person name="Zhou Y."/>
            <person name="Zheng Z."/>
            <person name="Qiu Y."/>
        </authorList>
    </citation>
    <scope>NUCLEOTIDE SEQUENCE [LARGE SCALE GENOMIC DNA]</scope>
    <source>
        <strain evidence="2">F231</strain>
    </source>
</reference>
<evidence type="ECO:0000313" key="3">
    <source>
        <dbReference type="Proteomes" id="UP001346149"/>
    </source>
</evidence>